<comment type="similarity">
    <text evidence="2">Belongs to the RNase H family.</text>
</comment>
<dbReference type="InterPro" id="IPR050092">
    <property type="entry name" value="RNase_H"/>
</dbReference>
<dbReference type="InterPro" id="IPR012337">
    <property type="entry name" value="RNaseH-like_sf"/>
</dbReference>
<dbReference type="SUPFAM" id="SSF53098">
    <property type="entry name" value="Ribonuclease H-like"/>
    <property type="match status" value="1"/>
</dbReference>
<protein>
    <recommendedName>
        <fullName evidence="3">ribonuclease H</fullName>
        <ecNumber evidence="3">3.1.26.4</ecNumber>
    </recommendedName>
</protein>
<dbReference type="AlphaFoldDB" id="A0A653DS20"/>
<dbReference type="EMBL" id="CAACVG010014354">
    <property type="protein sequence ID" value="VEN63036.1"/>
    <property type="molecule type" value="Genomic_DNA"/>
</dbReference>
<dbReference type="Proteomes" id="UP000410492">
    <property type="component" value="Unassembled WGS sequence"/>
</dbReference>
<reference evidence="9 10" key="1">
    <citation type="submission" date="2019-01" db="EMBL/GenBank/DDBJ databases">
        <authorList>
            <person name="Sayadi A."/>
        </authorList>
    </citation>
    <scope>NUCLEOTIDE SEQUENCE [LARGE SCALE GENOMIC DNA]</scope>
</reference>
<evidence type="ECO:0000256" key="4">
    <source>
        <dbReference type="ARBA" id="ARBA00022722"/>
    </source>
</evidence>
<keyword evidence="10" id="KW-1185">Reference proteome</keyword>
<dbReference type="GO" id="GO:0004523">
    <property type="term" value="F:RNA-DNA hybrid ribonuclease activity"/>
    <property type="evidence" value="ECO:0007669"/>
    <property type="project" value="UniProtKB-EC"/>
</dbReference>
<evidence type="ECO:0000256" key="2">
    <source>
        <dbReference type="ARBA" id="ARBA00005300"/>
    </source>
</evidence>
<comment type="catalytic activity">
    <reaction evidence="1">
        <text>Endonucleolytic cleavage to 5'-phosphomonoester.</text>
        <dbReference type="EC" id="3.1.26.4"/>
    </reaction>
</comment>
<evidence type="ECO:0000256" key="7">
    <source>
        <dbReference type="ARBA" id="ARBA00022801"/>
    </source>
</evidence>
<dbReference type="OrthoDB" id="6761728at2759"/>
<feature type="domain" description="RNase H type-1" evidence="8">
    <location>
        <begin position="280"/>
        <end position="408"/>
    </location>
</feature>
<evidence type="ECO:0000259" key="8">
    <source>
        <dbReference type="PROSITE" id="PS50879"/>
    </source>
</evidence>
<proteinExistence type="inferred from homology"/>
<dbReference type="GO" id="GO:0046872">
    <property type="term" value="F:metal ion binding"/>
    <property type="evidence" value="ECO:0007669"/>
    <property type="project" value="UniProtKB-KW"/>
</dbReference>
<evidence type="ECO:0000256" key="6">
    <source>
        <dbReference type="ARBA" id="ARBA00022759"/>
    </source>
</evidence>
<evidence type="ECO:0000256" key="3">
    <source>
        <dbReference type="ARBA" id="ARBA00012180"/>
    </source>
</evidence>
<dbReference type="InterPro" id="IPR036397">
    <property type="entry name" value="RNaseH_sf"/>
</dbReference>
<dbReference type="PANTHER" id="PTHR10642">
    <property type="entry name" value="RIBONUCLEASE H1"/>
    <property type="match status" value="1"/>
</dbReference>
<dbReference type="CDD" id="cd09276">
    <property type="entry name" value="Rnase_HI_RT_non_LTR"/>
    <property type="match status" value="1"/>
</dbReference>
<dbReference type="EC" id="3.1.26.4" evidence="3"/>
<evidence type="ECO:0000256" key="1">
    <source>
        <dbReference type="ARBA" id="ARBA00000077"/>
    </source>
</evidence>
<evidence type="ECO:0000256" key="5">
    <source>
        <dbReference type="ARBA" id="ARBA00022723"/>
    </source>
</evidence>
<name>A0A653DS20_CALMS</name>
<keyword evidence="4" id="KW-0540">Nuclease</keyword>
<dbReference type="Gene3D" id="3.30.420.10">
    <property type="entry name" value="Ribonuclease H-like superfamily/Ribonuclease H"/>
    <property type="match status" value="1"/>
</dbReference>
<evidence type="ECO:0000313" key="10">
    <source>
        <dbReference type="Proteomes" id="UP000410492"/>
    </source>
</evidence>
<dbReference type="InterPro" id="IPR002156">
    <property type="entry name" value="RNaseH_domain"/>
</dbReference>
<dbReference type="GO" id="GO:0003676">
    <property type="term" value="F:nucleic acid binding"/>
    <property type="evidence" value="ECO:0007669"/>
    <property type="project" value="InterPro"/>
</dbReference>
<organism evidence="9 10">
    <name type="scientific">Callosobruchus maculatus</name>
    <name type="common">Southern cowpea weevil</name>
    <name type="synonym">Pulse bruchid</name>
    <dbReference type="NCBI Taxonomy" id="64391"/>
    <lineage>
        <taxon>Eukaryota</taxon>
        <taxon>Metazoa</taxon>
        <taxon>Ecdysozoa</taxon>
        <taxon>Arthropoda</taxon>
        <taxon>Hexapoda</taxon>
        <taxon>Insecta</taxon>
        <taxon>Pterygota</taxon>
        <taxon>Neoptera</taxon>
        <taxon>Endopterygota</taxon>
        <taxon>Coleoptera</taxon>
        <taxon>Polyphaga</taxon>
        <taxon>Cucujiformia</taxon>
        <taxon>Chrysomeloidea</taxon>
        <taxon>Chrysomelidae</taxon>
        <taxon>Bruchinae</taxon>
        <taxon>Bruchini</taxon>
        <taxon>Callosobruchus</taxon>
    </lineage>
</organism>
<keyword evidence="6" id="KW-0255">Endonuclease</keyword>
<dbReference type="PANTHER" id="PTHR10642:SF26">
    <property type="entry name" value="RIBONUCLEASE H1"/>
    <property type="match status" value="1"/>
</dbReference>
<dbReference type="Pfam" id="PF00075">
    <property type="entry name" value="RNase_H"/>
    <property type="match status" value="1"/>
</dbReference>
<gene>
    <name evidence="9" type="ORF">CALMAC_LOCUS19989</name>
</gene>
<sequence length="546" mass="61792">MALYALWQRAMRRKKHQQMKALLRVANAYRAASPRALQMGSYEKEQERLYKLMLECLSENEEEVQDLSDEPYYDKEDENEMDRLEVFQGQGYLGVILDHKLTWRQHVDYKVSKARNSLWACRRVVGSSWGLSPKVVHWLYTTIVRPSLIYGSIVWWTCIKTEATRAKLNKVQRLACLSITSAVRTTPLSAIETLLNLPPLDLVIQGEARKTGFRLWSQGSWTFMNPGKGRSTILAELHEDCPILLARSDTVSPTHRFNRKFTVVFPSREEWKSKKRQLIEGGGQVWYTDGSLAREGSGSGVYGPRTRLSFPLGGHTTVFQAEVYAILACVNRIREIDGSRRRITICSDSQAAIQALSAWKITSGLVLECRRALDDISAKHKVSLMWVPGHAGVKGNEMADHLARMGSGNSFVGPEPALGLSANLVRKTTGEWIQNQHSLRWNNISGHLRQARELLAGPAERIGRFCLLTGHNTFRRHLVVTRVVNDPTCTWCGEEEESSAHILCRCETLGYHRQTMLGSRTLEPIEIKRIGPKNVLAFAKRAGLRN</sequence>
<evidence type="ECO:0000313" key="9">
    <source>
        <dbReference type="EMBL" id="VEN63036.1"/>
    </source>
</evidence>
<accession>A0A653DS20</accession>
<dbReference type="PROSITE" id="PS50879">
    <property type="entry name" value="RNASE_H_1"/>
    <property type="match status" value="1"/>
</dbReference>
<dbReference type="GO" id="GO:0043137">
    <property type="term" value="P:DNA replication, removal of RNA primer"/>
    <property type="evidence" value="ECO:0007669"/>
    <property type="project" value="TreeGrafter"/>
</dbReference>
<keyword evidence="7" id="KW-0378">Hydrolase</keyword>
<keyword evidence="5" id="KW-0479">Metal-binding</keyword>